<dbReference type="Bgee" id="ENSXETG00000012203">
    <property type="expression patterns" value="Expressed in brain and 14 other cell types or tissues"/>
</dbReference>
<dbReference type="PANTHER" id="PTHR22699">
    <property type="entry name" value="THIOREDOXIN DOMAIN-CONTAINING PROTEIN 16"/>
    <property type="match status" value="1"/>
</dbReference>
<feature type="domain" description="TXNDC16 N-terminal" evidence="3">
    <location>
        <begin position="24"/>
        <end position="123"/>
    </location>
</feature>
<feature type="signal peptide" evidence="2">
    <location>
        <begin position="1"/>
        <end position="21"/>
    </location>
</feature>
<dbReference type="Gene3D" id="3.40.30.10">
    <property type="entry name" value="Glutaredoxin"/>
    <property type="match status" value="2"/>
</dbReference>
<dbReference type="InterPro" id="IPR057642">
    <property type="entry name" value="TXNDC16_2nd"/>
</dbReference>
<feature type="domain" description="TXNDC16 third thioredoxin-like" evidence="5">
    <location>
        <begin position="243"/>
        <end position="334"/>
    </location>
</feature>
<feature type="region of interest" description="Disordered" evidence="1">
    <location>
        <begin position="802"/>
        <end position="835"/>
    </location>
</feature>
<dbReference type="InterPro" id="IPR040090">
    <property type="entry name" value="TXNDC16"/>
</dbReference>
<dbReference type="Pfam" id="PF24509">
    <property type="entry name" value="TXNDC16_2nd"/>
    <property type="match status" value="1"/>
</dbReference>
<sequence length="850" mass="96931">MAGLIRLATFLCVNSIFMTKAINTLDELRSDTYYSALMPGKTSLLYFTNPAFPSNIIFLDELQKSAGALQDYGISVAKVNCMKEDLLKYCGEENAYLFRGAKLVREFPTDALFDVDSIVANVLFVLLYNEVKYITTSMEHQNIESAMKGKKDLIFAYVQAIGIPEHRSVMETAFVYGSKYQFILTTETKLLENISASLDSSRLFFSHCKGIKTHSQECPRTILEQPITTVNIHRFLKLMDAPLVMDISGDPEKVTSVHLQLGLPMVFILSQQETYEFDRTTAEHVAWQLLGKAGIGILLREKAHSSVPTNCNVAVKRPNEDSPVQYMTMEETQEIRNIIEKSNMEQYNKSEETSVFATQEIQDDEVAEAVYRDRKRTLPLHLVPSLTDENFKHVLTNPPMSMILYYASWEAVSLTLLQTFVHMAEKYKVHCELVPKLMCRESSEKKMGELLEASLKAQIFPAKELWLPWADTLDMILARVNCADWPNICSEQNVSNIPVVKIYQMGKEPLEYTGMLGAEELFRFSMLAKVDCPLELFSYEEAEQFLSGKLNQFLLPYHNLSVLGIFTKNTKEVDSYFNAGKSLWGFASLGIYYEDNAMIMSKKYGITPPALLFARHDTNQVHSATLQHTAERDIINTVRMELLREFPEITMENFPTFFMQKKPLLVLFSNCNPTQSDEKHILNLVRGRYLDQFLACWLNLKNTPVGVGILQRYFGIVPSLPQLVLIDFDSLGQVFSFPLDHHLTDVNILYWLEMIKAGAELPVYSLSNEDWKPPLPDYNFLDVMDAEVPGFAAQKIRIQMKPNRRQKVEDSPEGVEEESEAKQYPPGSSLRGTVPKFIEQGKKFRSHTEL</sequence>
<reference evidence="6" key="2">
    <citation type="submission" date="2021-03" db="UniProtKB">
        <authorList>
            <consortium name="Ensembl"/>
        </authorList>
    </citation>
    <scope>IDENTIFICATION</scope>
</reference>
<dbReference type="AlphaFoldDB" id="A0A803K097"/>
<dbReference type="Xenbase" id="XB-GENE-989133">
    <property type="gene designation" value="txndc16"/>
</dbReference>
<evidence type="ECO:0000256" key="2">
    <source>
        <dbReference type="SAM" id="SignalP"/>
    </source>
</evidence>
<dbReference type="InParanoid" id="A0A803K097"/>
<protein>
    <submittedName>
        <fullName evidence="6">Thioredoxin domain-containing 16</fullName>
    </submittedName>
</protein>
<dbReference type="Pfam" id="PF24508">
    <property type="entry name" value="TXNDC16_N"/>
    <property type="match status" value="1"/>
</dbReference>
<accession>A0A803K097</accession>
<dbReference type="PANTHER" id="PTHR22699:SF1">
    <property type="entry name" value="THIOREDOXIN DOMAIN-CONTAINING PROTEIN 16"/>
    <property type="match status" value="1"/>
</dbReference>
<dbReference type="SUPFAM" id="SSF52833">
    <property type="entry name" value="Thioredoxin-like"/>
    <property type="match status" value="1"/>
</dbReference>
<evidence type="ECO:0000259" key="5">
    <source>
        <dbReference type="Pfam" id="PF24510"/>
    </source>
</evidence>
<proteinExistence type="predicted"/>
<organism evidence="6">
    <name type="scientific">Xenopus tropicalis</name>
    <name type="common">Western clawed frog</name>
    <name type="synonym">Silurana tropicalis</name>
    <dbReference type="NCBI Taxonomy" id="8364"/>
    <lineage>
        <taxon>Eukaryota</taxon>
        <taxon>Metazoa</taxon>
        <taxon>Chordata</taxon>
        <taxon>Craniata</taxon>
        <taxon>Vertebrata</taxon>
        <taxon>Euteleostomi</taxon>
        <taxon>Amphibia</taxon>
        <taxon>Batrachia</taxon>
        <taxon>Anura</taxon>
        <taxon>Pipoidea</taxon>
        <taxon>Pipidae</taxon>
        <taxon>Xenopodinae</taxon>
        <taxon>Xenopus</taxon>
        <taxon>Silurana</taxon>
    </lineage>
</organism>
<keyword evidence="2" id="KW-0732">Signal</keyword>
<evidence type="ECO:0000256" key="1">
    <source>
        <dbReference type="SAM" id="MobiDB-lite"/>
    </source>
</evidence>
<dbReference type="FunCoup" id="A0A803K097">
    <property type="interactions" value="697"/>
</dbReference>
<feature type="domain" description="TXNDC16 second thioredoxin-like" evidence="4">
    <location>
        <begin position="124"/>
        <end position="242"/>
    </location>
</feature>
<dbReference type="InterPro" id="IPR057645">
    <property type="entry name" value="TXNDC16_3rd"/>
</dbReference>
<name>A0A803K097_XENTR</name>
<dbReference type="GeneTree" id="ENSGT00390000006080"/>
<dbReference type="InterPro" id="IPR057639">
    <property type="entry name" value="TXNDC16_N"/>
</dbReference>
<reference evidence="6" key="1">
    <citation type="journal article" date="2010" name="Science">
        <title>The genome of the Western clawed frog Xenopus tropicalis.</title>
        <authorList>
            <person name="Hellsten U."/>
            <person name="Harland R.M."/>
            <person name="Gilchrist M.J."/>
            <person name="Hendrix D."/>
            <person name="Jurka J."/>
            <person name="Kapitonov V."/>
            <person name="Ovcharenko I."/>
            <person name="Putnam N.H."/>
            <person name="Shu S."/>
            <person name="Taher L."/>
            <person name="Blitz I.L."/>
            <person name="Blumberg B."/>
            <person name="Dichmann D.S."/>
            <person name="Dubchak I."/>
            <person name="Amaya E."/>
            <person name="Detter J.C."/>
            <person name="Fletcher R."/>
            <person name="Gerhard D.S."/>
            <person name="Goodstein D."/>
            <person name="Graves T."/>
            <person name="Grigoriev I.V."/>
            <person name="Grimwood J."/>
            <person name="Kawashima T."/>
            <person name="Lindquist E."/>
            <person name="Lucas S.M."/>
            <person name="Mead P.E."/>
            <person name="Mitros T."/>
            <person name="Ogino H."/>
            <person name="Ohta Y."/>
            <person name="Poliakov A.V."/>
            <person name="Pollet N."/>
            <person name="Robert J."/>
            <person name="Salamov A."/>
            <person name="Sater A.K."/>
            <person name="Schmutz J."/>
            <person name="Terry A."/>
            <person name="Vize P.D."/>
            <person name="Warren W.C."/>
            <person name="Wells D."/>
            <person name="Wills A."/>
            <person name="Wilson R.K."/>
            <person name="Zimmerman L.B."/>
            <person name="Zorn A.M."/>
            <person name="Grainger R."/>
            <person name="Grammer T."/>
            <person name="Khokha M.K."/>
            <person name="Richardson P.M."/>
            <person name="Rokhsar D.S."/>
        </authorList>
    </citation>
    <scope>NUCLEOTIDE SEQUENCE [LARGE SCALE GENOMIC DNA]</scope>
    <source>
        <strain evidence="6">Nigerian</strain>
    </source>
</reference>
<evidence type="ECO:0000259" key="4">
    <source>
        <dbReference type="Pfam" id="PF24509"/>
    </source>
</evidence>
<evidence type="ECO:0000313" key="6">
    <source>
        <dbReference type="Ensembl" id="ENSXETP00000113689"/>
    </source>
</evidence>
<dbReference type="Pfam" id="PF13848">
    <property type="entry name" value="Thioredoxin_6"/>
    <property type="match status" value="1"/>
</dbReference>
<feature type="chain" id="PRO_5030571302" evidence="2">
    <location>
        <begin position="22"/>
        <end position="850"/>
    </location>
</feature>
<dbReference type="Ensembl" id="ENSXETT00000111860">
    <property type="protein sequence ID" value="ENSXETP00000113689"/>
    <property type="gene ID" value="ENSXETG00000012203"/>
</dbReference>
<evidence type="ECO:0000259" key="3">
    <source>
        <dbReference type="Pfam" id="PF24508"/>
    </source>
</evidence>
<gene>
    <name evidence="6" type="primary">txndc16</name>
</gene>
<dbReference type="InterPro" id="IPR036249">
    <property type="entry name" value="Thioredoxin-like_sf"/>
</dbReference>
<dbReference type="Pfam" id="PF24510">
    <property type="entry name" value="TXNDC16_3rd"/>
    <property type="match status" value="1"/>
</dbReference>
<dbReference type="CDD" id="cd02961">
    <property type="entry name" value="PDI_a_family"/>
    <property type="match status" value="1"/>
</dbReference>